<feature type="compositionally biased region" description="Low complexity" evidence="2">
    <location>
        <begin position="50"/>
        <end position="79"/>
    </location>
</feature>
<dbReference type="InterPro" id="IPR024078">
    <property type="entry name" value="LmbE-like_dom_sf"/>
</dbReference>
<evidence type="ECO:0000256" key="2">
    <source>
        <dbReference type="SAM" id="MobiDB-lite"/>
    </source>
</evidence>
<evidence type="ECO:0000313" key="3">
    <source>
        <dbReference type="EMBL" id="MDU0325679.1"/>
    </source>
</evidence>
<dbReference type="RefSeq" id="WP_144829545.1">
    <property type="nucleotide sequence ID" value="NZ_JAWDIU010000001.1"/>
</dbReference>
<keyword evidence="3" id="KW-0378">Hydrolase</keyword>
<reference evidence="3 4" key="1">
    <citation type="submission" date="2023-09" db="EMBL/GenBank/DDBJ databases">
        <title>Microbacterium fusihabitans sp. nov., Microbacterium phycihabitans sp. nov., and Microbacterium cervinum sp. nov., isolated from dried seaweeds of beach.</title>
        <authorList>
            <person name="Lee S.D."/>
        </authorList>
    </citation>
    <scope>NUCLEOTIDE SEQUENCE [LARGE SCALE GENOMIC DNA]</scope>
    <source>
        <strain evidence="3 4">KSW2-21</strain>
    </source>
</reference>
<dbReference type="Gene3D" id="3.40.50.10320">
    <property type="entry name" value="LmbE-like"/>
    <property type="match status" value="1"/>
</dbReference>
<proteinExistence type="predicted"/>
<dbReference type="SUPFAM" id="SSF102588">
    <property type="entry name" value="LmbE-like"/>
    <property type="match status" value="1"/>
</dbReference>
<dbReference type="EMBL" id="JAWDIU010000001">
    <property type="protein sequence ID" value="MDU0325679.1"/>
    <property type="molecule type" value="Genomic_DNA"/>
</dbReference>
<sequence length="367" mass="38470">MSRADLRPRPPRRRLSAGLIAALAMAVVVVSAVAGVFAFALLRPGGDPVAASASPSASSVPTKSPSAQPTPTASDTPTSTPTPPPPPAVSSPAAQPCESGATMLTVWAHPDDDIIFANPMISDALAAGECVRTVFVTAGDAGKGMGYVKARELGILRAYNAMRKNDGLWDAQEFDLSSGLHVRRLSPQGDARVSVLFLRLPDGNITDGGFSATGYATLSKLWDGQSATLAPIDGGSAVSRDQLVASIAELGAALTPAQILTHIPRGSAFAPGDHPDHSVVGSLVREAIGANATLAPGIRYFVGYPSQNLPRNLDDATLDAKVDTYRIYTQQDDVIRCADRSACLKTRKFGEWLQRSYPKTEAELQLG</sequence>
<keyword evidence="4" id="KW-1185">Reference proteome</keyword>
<protein>
    <submittedName>
        <fullName evidence="3">PIG-L family deacetylase</fullName>
        <ecNumber evidence="3">3.5.1.-</ecNumber>
    </submittedName>
</protein>
<evidence type="ECO:0000313" key="4">
    <source>
        <dbReference type="Proteomes" id="UP001256673"/>
    </source>
</evidence>
<feature type="region of interest" description="Disordered" evidence="2">
    <location>
        <begin position="50"/>
        <end position="96"/>
    </location>
</feature>
<gene>
    <name evidence="3" type="ORF">RWH43_02805</name>
</gene>
<dbReference type="EC" id="3.5.1.-" evidence="3"/>
<keyword evidence="1" id="KW-0862">Zinc</keyword>
<dbReference type="PANTHER" id="PTHR12993:SF11">
    <property type="entry name" value="N-ACETYLGLUCOSAMINYL-PHOSPHATIDYLINOSITOL DE-N-ACETYLASE"/>
    <property type="match status" value="1"/>
</dbReference>
<accession>A0ABU3RS84</accession>
<name>A0ABU3RS84_9MICO</name>
<comment type="caution">
    <text evidence="3">The sequence shown here is derived from an EMBL/GenBank/DDBJ whole genome shotgun (WGS) entry which is preliminary data.</text>
</comment>
<dbReference type="Proteomes" id="UP001256673">
    <property type="component" value="Unassembled WGS sequence"/>
</dbReference>
<dbReference type="GO" id="GO:0016787">
    <property type="term" value="F:hydrolase activity"/>
    <property type="evidence" value="ECO:0007669"/>
    <property type="project" value="UniProtKB-KW"/>
</dbReference>
<dbReference type="Pfam" id="PF02585">
    <property type="entry name" value="PIG-L"/>
    <property type="match status" value="1"/>
</dbReference>
<evidence type="ECO:0000256" key="1">
    <source>
        <dbReference type="ARBA" id="ARBA00022833"/>
    </source>
</evidence>
<dbReference type="PANTHER" id="PTHR12993">
    <property type="entry name" value="N-ACETYLGLUCOSAMINYL-PHOSPHATIDYLINOSITOL DE-N-ACETYLASE-RELATED"/>
    <property type="match status" value="1"/>
</dbReference>
<feature type="compositionally biased region" description="Pro residues" evidence="2">
    <location>
        <begin position="80"/>
        <end position="89"/>
    </location>
</feature>
<dbReference type="InterPro" id="IPR003737">
    <property type="entry name" value="GlcNAc_PI_deacetylase-related"/>
</dbReference>
<organism evidence="3 4">
    <name type="scientific">Microbacterium algihabitans</name>
    <dbReference type="NCBI Taxonomy" id="3075992"/>
    <lineage>
        <taxon>Bacteria</taxon>
        <taxon>Bacillati</taxon>
        <taxon>Actinomycetota</taxon>
        <taxon>Actinomycetes</taxon>
        <taxon>Micrococcales</taxon>
        <taxon>Microbacteriaceae</taxon>
        <taxon>Microbacterium</taxon>
    </lineage>
</organism>